<dbReference type="EMBL" id="CAJOBI010138963">
    <property type="protein sequence ID" value="CAF4758791.1"/>
    <property type="molecule type" value="Genomic_DNA"/>
</dbReference>
<sequence length="63" mass="6979">DLPQAIRIKLITKDSLSNINGHELRLMGIVERDANDVRLERNGRSNEASETKQTNGNDTVSSS</sequence>
<comment type="caution">
    <text evidence="3">The sequence shown here is derived from an EMBL/GenBank/DDBJ whole genome shotgun (WGS) entry which is preliminary data.</text>
</comment>
<gene>
    <name evidence="2" type="ORF">SMN809_LOCUS45456</name>
    <name evidence="3" type="ORF">SMN809_LOCUS46654</name>
</gene>
<feature type="non-terminal residue" evidence="3">
    <location>
        <position position="63"/>
    </location>
</feature>
<feature type="compositionally biased region" description="Basic and acidic residues" evidence="1">
    <location>
        <begin position="40"/>
        <end position="50"/>
    </location>
</feature>
<organism evidence="3 4">
    <name type="scientific">Rotaria magnacalcarata</name>
    <dbReference type="NCBI Taxonomy" id="392030"/>
    <lineage>
        <taxon>Eukaryota</taxon>
        <taxon>Metazoa</taxon>
        <taxon>Spiralia</taxon>
        <taxon>Gnathifera</taxon>
        <taxon>Rotifera</taxon>
        <taxon>Eurotatoria</taxon>
        <taxon>Bdelloidea</taxon>
        <taxon>Philodinida</taxon>
        <taxon>Philodinidae</taxon>
        <taxon>Rotaria</taxon>
    </lineage>
</organism>
<evidence type="ECO:0000313" key="3">
    <source>
        <dbReference type="EMBL" id="CAF4788501.1"/>
    </source>
</evidence>
<evidence type="ECO:0000313" key="2">
    <source>
        <dbReference type="EMBL" id="CAF4758791.1"/>
    </source>
</evidence>
<feature type="region of interest" description="Disordered" evidence="1">
    <location>
        <begin position="40"/>
        <end position="63"/>
    </location>
</feature>
<name>A0A8S3B2G5_9BILA</name>
<dbReference type="AlphaFoldDB" id="A0A8S3B2G5"/>
<proteinExistence type="predicted"/>
<accession>A0A8S3B2G5</accession>
<dbReference type="EMBL" id="CAJOBI010145698">
    <property type="protein sequence ID" value="CAF4788501.1"/>
    <property type="molecule type" value="Genomic_DNA"/>
</dbReference>
<reference evidence="3" key="1">
    <citation type="submission" date="2021-02" db="EMBL/GenBank/DDBJ databases">
        <authorList>
            <person name="Nowell W R."/>
        </authorList>
    </citation>
    <scope>NUCLEOTIDE SEQUENCE</scope>
</reference>
<feature type="compositionally biased region" description="Polar residues" evidence="1">
    <location>
        <begin position="51"/>
        <end position="63"/>
    </location>
</feature>
<evidence type="ECO:0000313" key="4">
    <source>
        <dbReference type="Proteomes" id="UP000676336"/>
    </source>
</evidence>
<evidence type="ECO:0000256" key="1">
    <source>
        <dbReference type="SAM" id="MobiDB-lite"/>
    </source>
</evidence>
<dbReference type="Proteomes" id="UP000676336">
    <property type="component" value="Unassembled WGS sequence"/>
</dbReference>
<feature type="non-terminal residue" evidence="3">
    <location>
        <position position="1"/>
    </location>
</feature>
<protein>
    <submittedName>
        <fullName evidence="3">Uncharacterized protein</fullName>
    </submittedName>
</protein>